<evidence type="ECO:0000256" key="1">
    <source>
        <dbReference type="ARBA" id="ARBA00022801"/>
    </source>
</evidence>
<keyword evidence="1 4" id="KW-0378">Hydrolase</keyword>
<protein>
    <submittedName>
        <fullName evidence="4">DEAD/DEAH box helicase</fullName>
        <ecNumber evidence="4">3.6.4.-</ecNumber>
    </submittedName>
</protein>
<evidence type="ECO:0000313" key="5">
    <source>
        <dbReference type="Proteomes" id="UP001595955"/>
    </source>
</evidence>
<keyword evidence="4" id="KW-0547">Nucleotide-binding</keyword>
<gene>
    <name evidence="4" type="ORF">ACFO3F_02255</name>
</gene>
<keyword evidence="4" id="KW-0067">ATP-binding</keyword>
<dbReference type="InterPro" id="IPR038718">
    <property type="entry name" value="SNF2-like_sf"/>
</dbReference>
<proteinExistence type="predicted"/>
<evidence type="ECO:0000313" key="4">
    <source>
        <dbReference type="EMBL" id="MFC4554057.1"/>
    </source>
</evidence>
<comment type="caution">
    <text evidence="4">The sequence shown here is derived from an EMBL/GenBank/DDBJ whole genome shotgun (WGS) entry which is preliminary data.</text>
</comment>
<organism evidence="4 5">
    <name type="scientific">Georgenia faecalis</name>
    <dbReference type="NCBI Taxonomy" id="2483799"/>
    <lineage>
        <taxon>Bacteria</taxon>
        <taxon>Bacillati</taxon>
        <taxon>Actinomycetota</taxon>
        <taxon>Actinomycetes</taxon>
        <taxon>Micrococcales</taxon>
        <taxon>Bogoriellaceae</taxon>
        <taxon>Georgenia</taxon>
    </lineage>
</organism>
<dbReference type="Gene3D" id="1.10.150.20">
    <property type="entry name" value="5' to 3' exonuclease, C-terminal subdomain"/>
    <property type="match status" value="1"/>
</dbReference>
<reference evidence="5" key="1">
    <citation type="journal article" date="2019" name="Int. J. Syst. Evol. Microbiol.">
        <title>The Global Catalogue of Microorganisms (GCM) 10K type strain sequencing project: providing services to taxonomists for standard genome sequencing and annotation.</title>
        <authorList>
            <consortium name="The Broad Institute Genomics Platform"/>
            <consortium name="The Broad Institute Genome Sequencing Center for Infectious Disease"/>
            <person name="Wu L."/>
            <person name="Ma J."/>
        </authorList>
    </citation>
    <scope>NUCLEOTIDE SEQUENCE [LARGE SCALE GENOMIC DNA]</scope>
    <source>
        <strain evidence="5">JCM 3369</strain>
    </source>
</reference>
<dbReference type="CDD" id="cd17919">
    <property type="entry name" value="DEXHc_Snf"/>
    <property type="match status" value="1"/>
</dbReference>
<dbReference type="InterPro" id="IPR000330">
    <property type="entry name" value="SNF2_N"/>
</dbReference>
<dbReference type="RefSeq" id="WP_222928758.1">
    <property type="nucleotide sequence ID" value="NZ_CP033325.1"/>
</dbReference>
<dbReference type="InterPro" id="IPR014001">
    <property type="entry name" value="Helicase_ATP-bd"/>
</dbReference>
<dbReference type="PROSITE" id="PS51192">
    <property type="entry name" value="HELICASE_ATP_BIND_1"/>
    <property type="match status" value="1"/>
</dbReference>
<dbReference type="EC" id="3.6.4.-" evidence="4"/>
<dbReference type="InterPro" id="IPR001650">
    <property type="entry name" value="Helicase_C-like"/>
</dbReference>
<accession>A0ABV9D5K9</accession>
<evidence type="ECO:0000259" key="2">
    <source>
        <dbReference type="PROSITE" id="PS51192"/>
    </source>
</evidence>
<dbReference type="Pfam" id="PF00176">
    <property type="entry name" value="SNF2-rel_dom"/>
    <property type="match status" value="1"/>
</dbReference>
<dbReference type="SUPFAM" id="SSF52540">
    <property type="entry name" value="P-loop containing nucleoside triphosphate hydrolases"/>
    <property type="match status" value="2"/>
</dbReference>
<dbReference type="Gene3D" id="3.40.50.10810">
    <property type="entry name" value="Tandem AAA-ATPase domain"/>
    <property type="match status" value="1"/>
</dbReference>
<keyword evidence="5" id="KW-1185">Reference proteome</keyword>
<feature type="domain" description="Helicase ATP-binding" evidence="2">
    <location>
        <begin position="299"/>
        <end position="472"/>
    </location>
</feature>
<dbReference type="GO" id="GO:0016787">
    <property type="term" value="F:hydrolase activity"/>
    <property type="evidence" value="ECO:0007669"/>
    <property type="project" value="UniProtKB-KW"/>
</dbReference>
<name>A0ABV9D5K9_9MICO</name>
<dbReference type="SMART" id="SM00487">
    <property type="entry name" value="DEXDc"/>
    <property type="match status" value="1"/>
</dbReference>
<dbReference type="Pfam" id="PF00271">
    <property type="entry name" value="Helicase_C"/>
    <property type="match status" value="1"/>
</dbReference>
<dbReference type="CDD" id="cd18793">
    <property type="entry name" value="SF2_C_SNF"/>
    <property type="match status" value="1"/>
</dbReference>
<dbReference type="EMBL" id="JBHSGF010000001">
    <property type="protein sequence ID" value="MFC4554057.1"/>
    <property type="molecule type" value="Genomic_DNA"/>
</dbReference>
<dbReference type="GO" id="GO:0004386">
    <property type="term" value="F:helicase activity"/>
    <property type="evidence" value="ECO:0007669"/>
    <property type="project" value="UniProtKB-KW"/>
</dbReference>
<feature type="domain" description="Helicase C-terminal" evidence="3">
    <location>
        <begin position="556"/>
        <end position="716"/>
    </location>
</feature>
<dbReference type="Proteomes" id="UP001595955">
    <property type="component" value="Unassembled WGS sequence"/>
</dbReference>
<dbReference type="InterPro" id="IPR027417">
    <property type="entry name" value="P-loop_NTPase"/>
</dbReference>
<dbReference type="Gene3D" id="3.40.50.300">
    <property type="entry name" value="P-loop containing nucleotide triphosphate hydrolases"/>
    <property type="match status" value="1"/>
</dbReference>
<keyword evidence="4" id="KW-0347">Helicase</keyword>
<dbReference type="SMART" id="SM00490">
    <property type="entry name" value="HELICc"/>
    <property type="match status" value="1"/>
</dbReference>
<evidence type="ECO:0000259" key="3">
    <source>
        <dbReference type="PROSITE" id="PS51194"/>
    </source>
</evidence>
<dbReference type="PANTHER" id="PTHR10799">
    <property type="entry name" value="SNF2/RAD54 HELICASE FAMILY"/>
    <property type="match status" value="1"/>
</dbReference>
<sequence length="762" mass="82037">MPDAGPQVRPGGPARELIDERRALAAAAAAVLARLDDARTQVARLVTDEREARMRGELAGVAVERLADITEANLRIQALRSAGYASALDVLDATPDQLEAHDGIGRHTARCAVAAAEQLADAVRAGVRLRIELRRDAGLGLELLTLLHRVERLTPLVEPHRRDLTDFSSSVAALAPVAEPATRRLAFVFTRGESRRRALAALASLAGWEPWLTTTRLADVVSDLEAHCRAPEPGPLALWEDFERRAAAYYALLGQIVPMGDLTAADGMLPAELVERINAYPLDRTLLRVTLRGYQAFGARFALNQGRAMLGDEMGLGKTIQAVAAMAHLAAQGERHFLVVCPASVLINWTREVTSRSALAAHRLHGAGREEAIARWVAEGGVGVTTFEGLRHVPVPPARPEASSADDGAPVGPAVGMLVVDEAHFVKNPRAQRSRTVATWTQRCWRVLFMTGTPMENRLEEFAALVRYLQPGLVAELPAHLGLAGADLFRHRMAPVYLRRNVADVLVELPELVTVDEWEEFTPAGERAYRAAVAEGNFMAMRRADFAVPHARDSAKLTRLLELVGEAGENGHKVVVFSYFRDVIDRIVDALGPAPDGVAFGPVTGSVPAAERQRLVDDFTAGPAGAVLVCQVQAGGVGLNIQAASIVVLAEPQLKPAAEAQAVARAHRMGQVRTVQVHRLLVEDSVDERIEAILGEKTRLFDAYVRDSSLAEGAVAAVDVSESELARHVVAEEQARLGYGPVWDELAAQEPSGQGDQPAATG</sequence>
<dbReference type="PROSITE" id="PS51194">
    <property type="entry name" value="HELICASE_CTER"/>
    <property type="match status" value="1"/>
</dbReference>
<dbReference type="InterPro" id="IPR049730">
    <property type="entry name" value="SNF2/RAD54-like_C"/>
</dbReference>